<evidence type="ECO:0000256" key="1">
    <source>
        <dbReference type="SAM" id="Phobius"/>
    </source>
</evidence>
<evidence type="ECO:0000313" key="3">
    <source>
        <dbReference type="Proteomes" id="UP000192940"/>
    </source>
</evidence>
<reference evidence="2 3" key="1">
    <citation type="submission" date="2017-04" db="EMBL/GenBank/DDBJ databases">
        <authorList>
            <person name="Afonso C.L."/>
            <person name="Miller P.J."/>
            <person name="Scott M.A."/>
            <person name="Spackman E."/>
            <person name="Goraichik I."/>
            <person name="Dimitrov K.M."/>
            <person name="Suarez D.L."/>
            <person name="Swayne D.E."/>
        </authorList>
    </citation>
    <scope>NUCLEOTIDE SEQUENCE [LARGE SCALE GENOMIC DNA]</scope>
    <source>
        <strain evidence="2 3">N3/975</strain>
    </source>
</reference>
<gene>
    <name evidence="2" type="ORF">SAMN05661091_0700</name>
</gene>
<feature type="transmembrane region" description="Helical" evidence="1">
    <location>
        <begin position="7"/>
        <end position="27"/>
    </location>
</feature>
<dbReference type="Proteomes" id="UP000192940">
    <property type="component" value="Chromosome I"/>
</dbReference>
<sequence>MNDVSEVPVWVLVGMTILVLSQGLCLFTDARKRGLGKMAWFWGIWGSTTMPLPLVLYWFIVIRPRRKK</sequence>
<feature type="transmembrane region" description="Helical" evidence="1">
    <location>
        <begin position="39"/>
        <end position="60"/>
    </location>
</feature>
<proteinExistence type="predicted"/>
<dbReference type="AlphaFoldDB" id="A0A1X7GL15"/>
<protein>
    <recommendedName>
        <fullName evidence="4">Phospholipase_D-nuclease N-terminal</fullName>
    </recommendedName>
</protein>
<keyword evidence="1" id="KW-0812">Transmembrane</keyword>
<organism evidence="2 3">
    <name type="scientific">Paenibacillus uliginis N3/975</name>
    <dbReference type="NCBI Taxonomy" id="1313296"/>
    <lineage>
        <taxon>Bacteria</taxon>
        <taxon>Bacillati</taxon>
        <taxon>Bacillota</taxon>
        <taxon>Bacilli</taxon>
        <taxon>Bacillales</taxon>
        <taxon>Paenibacillaceae</taxon>
        <taxon>Paenibacillus</taxon>
    </lineage>
</organism>
<keyword evidence="1" id="KW-1133">Transmembrane helix</keyword>
<evidence type="ECO:0008006" key="4">
    <source>
        <dbReference type="Google" id="ProtNLM"/>
    </source>
</evidence>
<dbReference type="RefSeq" id="WP_208917781.1">
    <property type="nucleotide sequence ID" value="NZ_LT840184.1"/>
</dbReference>
<dbReference type="STRING" id="1313296.SAMN05661091_0700"/>
<name>A0A1X7GL15_9BACL</name>
<keyword evidence="1" id="KW-0472">Membrane</keyword>
<keyword evidence="3" id="KW-1185">Reference proteome</keyword>
<evidence type="ECO:0000313" key="2">
    <source>
        <dbReference type="EMBL" id="SMF71238.1"/>
    </source>
</evidence>
<dbReference type="EMBL" id="LT840184">
    <property type="protein sequence ID" value="SMF71238.1"/>
    <property type="molecule type" value="Genomic_DNA"/>
</dbReference>
<accession>A0A1X7GL15</accession>